<dbReference type="EMBL" id="CP107716">
    <property type="protein sequence ID" value="UYQ71046.1"/>
    <property type="molecule type" value="Genomic_DNA"/>
</dbReference>
<protein>
    <submittedName>
        <fullName evidence="3">SurA N-terminal domain-containing protein</fullName>
    </submittedName>
</protein>
<name>A0ABY6IKC3_9HYPH</name>
<feature type="signal peptide" evidence="2">
    <location>
        <begin position="1"/>
        <end position="29"/>
    </location>
</feature>
<accession>A0ABY6IKC3</accession>
<organism evidence="3 4">
    <name type="scientific">Pelagibacterium flavum</name>
    <dbReference type="NCBI Taxonomy" id="2984530"/>
    <lineage>
        <taxon>Bacteria</taxon>
        <taxon>Pseudomonadati</taxon>
        <taxon>Pseudomonadota</taxon>
        <taxon>Alphaproteobacteria</taxon>
        <taxon>Hyphomicrobiales</taxon>
        <taxon>Devosiaceae</taxon>
        <taxon>Pelagibacterium</taxon>
    </lineage>
</organism>
<dbReference type="InterPro" id="IPR050280">
    <property type="entry name" value="OMP_Chaperone_SurA"/>
</dbReference>
<feature type="chain" id="PRO_5045425962" evidence="2">
    <location>
        <begin position="30"/>
        <end position="306"/>
    </location>
</feature>
<gene>
    <name evidence="3" type="ORF">OF122_13365</name>
</gene>
<dbReference type="InterPro" id="IPR027304">
    <property type="entry name" value="Trigger_fact/SurA_dom_sf"/>
</dbReference>
<dbReference type="PANTHER" id="PTHR47637:SF1">
    <property type="entry name" value="CHAPERONE SURA"/>
    <property type="match status" value="1"/>
</dbReference>
<sequence length="306" mass="32933">MKQWLALRTAGICLALGLALMAAAVQAQGARVTVNGQPITDQQINDRANLLRLEGQGSSNSARVQLATDSLIDDTIKLAEASRLGISVSDGQVDSAFANIATNMRSSVSNLTNILTQNGVNPQSLRDRLEAAIAWQQVVSQVLRSRVQLSELDLEMQAAEQVTPALGFDYILKEVLFVIPQGSGISASRRTAEANQFRSRYNGCDTAVDLAIQFTDAAVRDLGRRHATQLPEAIANELAGLTVGQISSPRVVENGVSMLAICEKAEAEDLTFLTEELRQEAGTDALQAEAEAYLARLRSSATIIRR</sequence>
<evidence type="ECO:0000256" key="1">
    <source>
        <dbReference type="ARBA" id="ARBA00022729"/>
    </source>
</evidence>
<dbReference type="SUPFAM" id="SSF109998">
    <property type="entry name" value="Triger factor/SurA peptide-binding domain-like"/>
    <property type="match status" value="1"/>
</dbReference>
<dbReference type="SUPFAM" id="SSF54534">
    <property type="entry name" value="FKBP-like"/>
    <property type="match status" value="1"/>
</dbReference>
<dbReference type="Gene3D" id="1.10.4030.10">
    <property type="entry name" value="Porin chaperone SurA, peptide-binding domain"/>
    <property type="match status" value="1"/>
</dbReference>
<keyword evidence="1 2" id="KW-0732">Signal</keyword>
<proteinExistence type="predicted"/>
<dbReference type="RefSeq" id="WP_264224710.1">
    <property type="nucleotide sequence ID" value="NZ_CP107716.1"/>
</dbReference>
<dbReference type="Proteomes" id="UP001163882">
    <property type="component" value="Chromosome"/>
</dbReference>
<dbReference type="Pfam" id="PF13624">
    <property type="entry name" value="SurA_N_3"/>
    <property type="match status" value="1"/>
</dbReference>
<evidence type="ECO:0000313" key="3">
    <source>
        <dbReference type="EMBL" id="UYQ71046.1"/>
    </source>
</evidence>
<evidence type="ECO:0000313" key="4">
    <source>
        <dbReference type="Proteomes" id="UP001163882"/>
    </source>
</evidence>
<evidence type="ECO:0000256" key="2">
    <source>
        <dbReference type="SAM" id="SignalP"/>
    </source>
</evidence>
<keyword evidence="4" id="KW-1185">Reference proteome</keyword>
<dbReference type="PANTHER" id="PTHR47637">
    <property type="entry name" value="CHAPERONE SURA"/>
    <property type="match status" value="1"/>
</dbReference>
<reference evidence="3" key="1">
    <citation type="submission" date="2022-10" db="EMBL/GenBank/DDBJ databases">
        <title>YIM 151497 complete genome.</title>
        <authorList>
            <person name="Chen X."/>
        </authorList>
    </citation>
    <scope>NUCLEOTIDE SEQUENCE</scope>
    <source>
        <strain evidence="3">YIM 151497</strain>
    </source>
</reference>